<organism evidence="15 16">
    <name type="scientific">Lachancea thermotolerans (strain ATCC 56472 / CBS 6340 / NRRL Y-8284)</name>
    <name type="common">Yeast</name>
    <name type="synonym">Kluyveromyces thermotolerans</name>
    <dbReference type="NCBI Taxonomy" id="559295"/>
    <lineage>
        <taxon>Eukaryota</taxon>
        <taxon>Fungi</taxon>
        <taxon>Dikarya</taxon>
        <taxon>Ascomycota</taxon>
        <taxon>Saccharomycotina</taxon>
        <taxon>Saccharomycetes</taxon>
        <taxon>Saccharomycetales</taxon>
        <taxon>Saccharomycetaceae</taxon>
        <taxon>Lachancea</taxon>
    </lineage>
</organism>
<dbReference type="GO" id="GO:0000399">
    <property type="term" value="C:cellular bud neck septin structure"/>
    <property type="evidence" value="ECO:0007669"/>
    <property type="project" value="UniProtKB-ARBA"/>
</dbReference>
<feature type="region of interest" description="Disordered" evidence="13">
    <location>
        <begin position="552"/>
        <end position="697"/>
    </location>
</feature>
<evidence type="ECO:0000256" key="5">
    <source>
        <dbReference type="ARBA" id="ARBA00022553"/>
    </source>
</evidence>
<keyword evidence="4" id="KW-0723">Serine/threonine-protein kinase</keyword>
<comment type="catalytic activity">
    <reaction evidence="10">
        <text>L-threonyl-[protein] + ATP = O-phospho-L-threonyl-[protein] + ADP + H(+)</text>
        <dbReference type="Rhea" id="RHEA:46608"/>
        <dbReference type="Rhea" id="RHEA-COMP:11060"/>
        <dbReference type="Rhea" id="RHEA-COMP:11605"/>
        <dbReference type="ChEBI" id="CHEBI:15378"/>
        <dbReference type="ChEBI" id="CHEBI:30013"/>
        <dbReference type="ChEBI" id="CHEBI:30616"/>
        <dbReference type="ChEBI" id="CHEBI:61977"/>
        <dbReference type="ChEBI" id="CHEBI:456216"/>
        <dbReference type="EC" id="2.7.11.1"/>
    </reaction>
</comment>
<feature type="region of interest" description="Disordered" evidence="13">
    <location>
        <begin position="1100"/>
        <end position="1128"/>
    </location>
</feature>
<dbReference type="Gene3D" id="1.10.510.10">
    <property type="entry name" value="Transferase(Phosphotransferase) domain 1"/>
    <property type="match status" value="1"/>
</dbReference>
<feature type="compositionally biased region" description="Polar residues" evidence="13">
    <location>
        <begin position="1061"/>
        <end position="1072"/>
    </location>
</feature>
<dbReference type="GO" id="GO:0005940">
    <property type="term" value="C:septin ring"/>
    <property type="evidence" value="ECO:0007669"/>
    <property type="project" value="UniProtKB-ARBA"/>
</dbReference>
<feature type="compositionally biased region" description="Polar residues" evidence="13">
    <location>
        <begin position="842"/>
        <end position="856"/>
    </location>
</feature>
<keyword evidence="7 12" id="KW-0547">Nucleotide-binding</keyword>
<dbReference type="GO" id="GO:0032161">
    <property type="term" value="C:cleavage apparatus septin structure"/>
    <property type="evidence" value="ECO:0007669"/>
    <property type="project" value="UniProtKB-ARBA"/>
</dbReference>
<evidence type="ECO:0000313" key="16">
    <source>
        <dbReference type="Proteomes" id="UP000002036"/>
    </source>
</evidence>
<feature type="compositionally biased region" description="Low complexity" evidence="13">
    <location>
        <begin position="467"/>
        <end position="485"/>
    </location>
</feature>
<feature type="compositionally biased region" description="Low complexity" evidence="13">
    <location>
        <begin position="611"/>
        <end position="622"/>
    </location>
</feature>
<dbReference type="InterPro" id="IPR000719">
    <property type="entry name" value="Prot_kinase_dom"/>
</dbReference>
<feature type="region of interest" description="Disordered" evidence="13">
    <location>
        <begin position="773"/>
        <end position="801"/>
    </location>
</feature>
<keyword evidence="8" id="KW-0418">Kinase</keyword>
<dbReference type="OMA" id="HLPFNDD"/>
<evidence type="ECO:0000256" key="11">
    <source>
        <dbReference type="ARBA" id="ARBA00048679"/>
    </source>
</evidence>
<feature type="compositionally biased region" description="Polar residues" evidence="13">
    <location>
        <begin position="665"/>
        <end position="674"/>
    </location>
</feature>
<dbReference type="AlphaFoldDB" id="C5DGI4"/>
<evidence type="ECO:0000256" key="10">
    <source>
        <dbReference type="ARBA" id="ARBA00047899"/>
    </source>
</evidence>
<proteinExistence type="inferred from homology"/>
<feature type="compositionally biased region" description="Low complexity" evidence="13">
    <location>
        <begin position="444"/>
        <end position="458"/>
    </location>
</feature>
<dbReference type="EC" id="2.7.11.1" evidence="3"/>
<feature type="binding site" evidence="12">
    <location>
        <position position="87"/>
    </location>
    <ligand>
        <name>ATP</name>
        <dbReference type="ChEBI" id="CHEBI:30616"/>
    </ligand>
</feature>
<keyword evidence="9 12" id="KW-0067">ATP-binding</keyword>
<feature type="compositionally biased region" description="Basic and acidic residues" evidence="13">
    <location>
        <begin position="634"/>
        <end position="647"/>
    </location>
</feature>
<comment type="catalytic activity">
    <reaction evidence="11">
        <text>L-seryl-[protein] + ATP = O-phospho-L-seryl-[protein] + ADP + H(+)</text>
        <dbReference type="Rhea" id="RHEA:17989"/>
        <dbReference type="Rhea" id="RHEA-COMP:9863"/>
        <dbReference type="Rhea" id="RHEA-COMP:11604"/>
        <dbReference type="ChEBI" id="CHEBI:15378"/>
        <dbReference type="ChEBI" id="CHEBI:29999"/>
        <dbReference type="ChEBI" id="CHEBI:30616"/>
        <dbReference type="ChEBI" id="CHEBI:83421"/>
        <dbReference type="ChEBI" id="CHEBI:456216"/>
        <dbReference type="EC" id="2.7.11.1"/>
    </reaction>
</comment>
<dbReference type="GO" id="GO:0004674">
    <property type="term" value="F:protein serine/threonine kinase activity"/>
    <property type="evidence" value="ECO:0007669"/>
    <property type="project" value="UniProtKB-KW"/>
</dbReference>
<dbReference type="PROSITE" id="PS00107">
    <property type="entry name" value="PROTEIN_KINASE_ATP"/>
    <property type="match status" value="1"/>
</dbReference>
<feature type="compositionally biased region" description="Basic and acidic residues" evidence="13">
    <location>
        <begin position="1046"/>
        <end position="1057"/>
    </location>
</feature>
<dbReference type="HOGENOM" id="CLU_007500_0_0_1"/>
<dbReference type="GeneID" id="8295192"/>
<feature type="compositionally biased region" description="Polar residues" evidence="13">
    <location>
        <begin position="552"/>
        <end position="564"/>
    </location>
</feature>
<evidence type="ECO:0000256" key="13">
    <source>
        <dbReference type="SAM" id="MobiDB-lite"/>
    </source>
</evidence>
<gene>
    <name evidence="15" type="ordered locus">KLTH0D05566g</name>
</gene>
<feature type="compositionally biased region" description="Polar residues" evidence="13">
    <location>
        <begin position="579"/>
        <end position="589"/>
    </location>
</feature>
<dbReference type="SUPFAM" id="SSF56112">
    <property type="entry name" value="Protein kinase-like (PK-like)"/>
    <property type="match status" value="1"/>
</dbReference>
<feature type="region of interest" description="Disordered" evidence="13">
    <location>
        <begin position="32"/>
        <end position="68"/>
    </location>
</feature>
<dbReference type="InterPro" id="IPR008271">
    <property type="entry name" value="Ser/Thr_kinase_AS"/>
</dbReference>
<dbReference type="OrthoDB" id="504170at2759"/>
<evidence type="ECO:0000256" key="2">
    <source>
        <dbReference type="ARBA" id="ARBA00010791"/>
    </source>
</evidence>
<dbReference type="PROSITE" id="PS00108">
    <property type="entry name" value="PROTEIN_KINASE_ST"/>
    <property type="match status" value="1"/>
</dbReference>
<dbReference type="GO" id="GO:0005524">
    <property type="term" value="F:ATP binding"/>
    <property type="evidence" value="ECO:0007669"/>
    <property type="project" value="UniProtKB-UniRule"/>
</dbReference>
<evidence type="ECO:0000256" key="1">
    <source>
        <dbReference type="ARBA" id="ARBA00004266"/>
    </source>
</evidence>
<evidence type="ECO:0000256" key="9">
    <source>
        <dbReference type="ARBA" id="ARBA00022840"/>
    </source>
</evidence>
<sequence length="1128" mass="123641">MSMAQQAAMAATGGSDHIDRVVHSVTDATKRLSQISTSTTNTATQSSKRRSRDTIGPWKLGKTLGKGSSGRVRLAKNMETGKLAAVKIVPKTKSSRPNALPYGIEREIIIMKLISHPNVMGLYEVWENKLELFLVLEYVDGGELFDYLVSRGRLSEKEAIHYFRQIIEGTAYCHSFNICHRDLKPENLLLDKKNKRIKIADFGMAALQTSNKLLETSCGSPHYASPEIVMGKTYNGGPSDVWSCGIILFALLTGHLPFNDDNIKRLLLKVQAGKYQMPQAISLEAQDLISRILVVDPNKRITINDILSHPLITKYDYKRSKSNSDLHILSHTSPQICTIRSERDVDPTILQNLQILWHGAPKDYIMKRLLEPELTEEKTFYSLLLAYQQRQLKAGPKSPPVNAPKILQKSQFSVPSIKSQSSPHKEHVASSSRVFKSNSKKRISASASKRSLHNSSSKKSLHKSSSKKSLGSLKNSASKKSLRNSPIKPQHPLPSKRSLYSLNSISKRSVNLKDYVSDDSKPPLPQQSEFELLCEEILFGAELGGITEEVGETSTEAARTTNPVFKTGLGKTAKAPESPKSTETSNETELSGDRDGLQSRLEGTSAEVEESVAIAKKAASKAPRSHQAGLGDNAQKKNTETPRKHPQTDGISQIKSERAALQVSKLKSTPSSRNLRVASAPSGKDDTPVSLDPRRNVSQPNSIELLLNKYNLRAHLKSKSNLKKLRNSGDWGRTAFETSFASSGNGISLNADDLKDFESLSGTDLTNVLAHSSSIKGDDSTDAAKMQHAQRQEESKQVVSLPSANLNSSATFKNLSQYILDSNSSTTRASSVVRRPAGGSLKSCTQNVSRKPSTNLPKNTLTVQRSRKVSQVSAYDTRSEMPSDMSFALDIPTQTFTAQAVQVSNGSSQDQFEQAKKPVLLQEEQGEDDINIFEDAPCDNVSIATSSSGLDSQPHVHRKATSIDTLNTTSVLTPSADVRVSLYANNMTSSAKLPRETTEEIISKFKLSPEKVPVPPQKRFSYQKARGSISQSVISMFKDLDDDFEDHASEPAAEGHFDSATGMQQDPSSNVEEQIPGEGPVAQKRVTMLFDDESSTVFKSSPIKTSVLKPRESVAAQPRPSSTTIPFT</sequence>
<dbReference type="KEGG" id="lth:KLTH0D05566g"/>
<evidence type="ECO:0000259" key="14">
    <source>
        <dbReference type="PROSITE" id="PS50011"/>
    </source>
</evidence>
<dbReference type="InterPro" id="IPR011009">
    <property type="entry name" value="Kinase-like_dom_sf"/>
</dbReference>
<keyword evidence="6" id="KW-0808">Transferase</keyword>
<evidence type="ECO:0000256" key="3">
    <source>
        <dbReference type="ARBA" id="ARBA00012513"/>
    </source>
</evidence>
<evidence type="ECO:0000256" key="4">
    <source>
        <dbReference type="ARBA" id="ARBA00022527"/>
    </source>
</evidence>
<evidence type="ECO:0000256" key="8">
    <source>
        <dbReference type="ARBA" id="ARBA00022777"/>
    </source>
</evidence>
<dbReference type="PROSITE" id="PS50011">
    <property type="entry name" value="PROTEIN_KINASE_DOM"/>
    <property type="match status" value="1"/>
</dbReference>
<dbReference type="PANTHER" id="PTHR24346:SF82">
    <property type="entry name" value="KP78A-RELATED"/>
    <property type="match status" value="1"/>
</dbReference>
<evidence type="ECO:0000256" key="6">
    <source>
        <dbReference type="ARBA" id="ARBA00022679"/>
    </source>
</evidence>
<evidence type="ECO:0000256" key="7">
    <source>
        <dbReference type="ARBA" id="ARBA00022741"/>
    </source>
</evidence>
<protein>
    <recommendedName>
        <fullName evidence="3">non-specific serine/threonine protein kinase</fullName>
        <ecNumber evidence="3">2.7.11.1</ecNumber>
    </recommendedName>
</protein>
<dbReference type="SMART" id="SM00220">
    <property type="entry name" value="S_TKc"/>
    <property type="match status" value="1"/>
</dbReference>
<dbReference type="RefSeq" id="XP_002552964.1">
    <property type="nucleotide sequence ID" value="XM_002552918.1"/>
</dbReference>
<feature type="region of interest" description="Disordered" evidence="13">
    <location>
        <begin position="1046"/>
        <end position="1082"/>
    </location>
</feature>
<dbReference type="CDD" id="cd14081">
    <property type="entry name" value="STKc_BRSK1_2"/>
    <property type="match status" value="1"/>
</dbReference>
<comment type="subcellular location">
    <subcellularLocation>
        <location evidence="1">Bud neck</location>
    </subcellularLocation>
</comment>
<dbReference type="InParanoid" id="C5DGI4"/>
<keyword evidence="16" id="KW-1185">Reference proteome</keyword>
<feature type="compositionally biased region" description="Low complexity" evidence="13">
    <location>
        <begin position="33"/>
        <end position="46"/>
    </location>
</feature>
<dbReference type="PANTHER" id="PTHR24346">
    <property type="entry name" value="MAP/MICROTUBULE AFFINITY-REGULATING KINASE"/>
    <property type="match status" value="1"/>
</dbReference>
<reference evidence="15 16" key="1">
    <citation type="journal article" date="2009" name="Genome Res.">
        <title>Comparative genomics of protoploid Saccharomycetaceae.</title>
        <authorList>
            <consortium name="The Genolevures Consortium"/>
            <person name="Souciet J.-L."/>
            <person name="Dujon B."/>
            <person name="Gaillardin C."/>
            <person name="Johnston M."/>
            <person name="Baret P.V."/>
            <person name="Cliften P."/>
            <person name="Sherman D.J."/>
            <person name="Weissenbach J."/>
            <person name="Westhof E."/>
            <person name="Wincker P."/>
            <person name="Jubin C."/>
            <person name="Poulain J."/>
            <person name="Barbe V."/>
            <person name="Segurens B."/>
            <person name="Artiguenave F."/>
            <person name="Anthouard V."/>
            <person name="Vacherie B."/>
            <person name="Val M.-E."/>
            <person name="Fulton R.S."/>
            <person name="Minx P."/>
            <person name="Wilson R."/>
            <person name="Durrens P."/>
            <person name="Jean G."/>
            <person name="Marck C."/>
            <person name="Martin T."/>
            <person name="Nikolski M."/>
            <person name="Rolland T."/>
            <person name="Seret M.-L."/>
            <person name="Casaregola S."/>
            <person name="Despons L."/>
            <person name="Fairhead C."/>
            <person name="Fischer G."/>
            <person name="Lafontaine I."/>
            <person name="Leh V."/>
            <person name="Lemaire M."/>
            <person name="de Montigny J."/>
            <person name="Neuveglise C."/>
            <person name="Thierry A."/>
            <person name="Blanc-Lenfle I."/>
            <person name="Bleykasten C."/>
            <person name="Diffels J."/>
            <person name="Fritsch E."/>
            <person name="Frangeul L."/>
            <person name="Goeffon A."/>
            <person name="Jauniaux N."/>
            <person name="Kachouri-Lafond R."/>
            <person name="Payen C."/>
            <person name="Potier S."/>
            <person name="Pribylova L."/>
            <person name="Ozanne C."/>
            <person name="Richard G.-F."/>
            <person name="Sacerdot C."/>
            <person name="Straub M.-L."/>
            <person name="Talla E."/>
        </authorList>
    </citation>
    <scope>NUCLEOTIDE SEQUENCE [LARGE SCALE GENOMIC DNA]</scope>
    <source>
        <strain evidence="16">ATCC 56472 / CBS 6340 / NRRL Y-8284</strain>
    </source>
</reference>
<feature type="compositionally biased region" description="Polar residues" evidence="13">
    <location>
        <begin position="1119"/>
        <end position="1128"/>
    </location>
</feature>
<dbReference type="STRING" id="559295.C5DGI4"/>
<accession>C5DGI4</accession>
<dbReference type="FunCoup" id="C5DGI4">
    <property type="interactions" value="592"/>
</dbReference>
<feature type="region of interest" description="Disordered" evidence="13">
    <location>
        <begin position="412"/>
        <end position="500"/>
    </location>
</feature>
<dbReference type="FunFam" id="1.10.510.10:FF:000394">
    <property type="entry name" value="Serine/threonine-protein kinase HSL1"/>
    <property type="match status" value="1"/>
</dbReference>
<dbReference type="Proteomes" id="UP000002036">
    <property type="component" value="Chromosome D"/>
</dbReference>
<dbReference type="eggNOG" id="KOG0588">
    <property type="taxonomic scope" value="Eukaryota"/>
</dbReference>
<feature type="region of interest" description="Disordered" evidence="13">
    <location>
        <begin position="825"/>
        <end position="856"/>
    </location>
</feature>
<dbReference type="EMBL" id="CU928168">
    <property type="protein sequence ID" value="CAR22526.1"/>
    <property type="molecule type" value="Genomic_DNA"/>
</dbReference>
<feature type="compositionally biased region" description="Low complexity" evidence="13">
    <location>
        <begin position="825"/>
        <end position="835"/>
    </location>
</feature>
<dbReference type="GO" id="GO:0044879">
    <property type="term" value="P:mitotic morphogenesis checkpoint signaling"/>
    <property type="evidence" value="ECO:0007669"/>
    <property type="project" value="UniProtKB-ARBA"/>
</dbReference>
<comment type="similarity">
    <text evidence="2">Belongs to the protein kinase superfamily. CAMK Ser/Thr protein kinase family. NIM1 subfamily.</text>
</comment>
<dbReference type="Pfam" id="PF00069">
    <property type="entry name" value="Pkinase"/>
    <property type="match status" value="1"/>
</dbReference>
<evidence type="ECO:0000313" key="15">
    <source>
        <dbReference type="EMBL" id="CAR22526.1"/>
    </source>
</evidence>
<feature type="compositionally biased region" description="Polar residues" evidence="13">
    <location>
        <begin position="412"/>
        <end position="422"/>
    </location>
</feature>
<evidence type="ECO:0000256" key="12">
    <source>
        <dbReference type="PROSITE-ProRule" id="PRU10141"/>
    </source>
</evidence>
<dbReference type="InterPro" id="IPR017441">
    <property type="entry name" value="Protein_kinase_ATP_BS"/>
</dbReference>
<feature type="compositionally biased region" description="Low complexity" evidence="13">
    <location>
        <begin position="59"/>
        <end position="68"/>
    </location>
</feature>
<name>C5DGI4_LACTC</name>
<keyword evidence="5" id="KW-0597">Phosphoprotein</keyword>
<feature type="domain" description="Protein kinase" evidence="14">
    <location>
        <begin position="58"/>
        <end position="312"/>
    </location>
</feature>
<feature type="compositionally biased region" description="Basic and acidic residues" evidence="13">
    <location>
        <begin position="683"/>
        <end position="695"/>
    </location>
</feature>